<evidence type="ECO:0000256" key="4">
    <source>
        <dbReference type="SAM" id="MobiDB-lite"/>
    </source>
</evidence>
<organism evidence="5">
    <name type="scientific">Chlamydomonas euryale</name>
    <dbReference type="NCBI Taxonomy" id="1486919"/>
    <lineage>
        <taxon>Eukaryota</taxon>
        <taxon>Viridiplantae</taxon>
        <taxon>Chlorophyta</taxon>
        <taxon>core chlorophytes</taxon>
        <taxon>Chlorophyceae</taxon>
        <taxon>CS clade</taxon>
        <taxon>Chlamydomonadales</taxon>
        <taxon>Chlamydomonadaceae</taxon>
        <taxon>Chlamydomonas</taxon>
    </lineage>
</organism>
<dbReference type="GO" id="GO:0006412">
    <property type="term" value="P:translation"/>
    <property type="evidence" value="ECO:0007669"/>
    <property type="project" value="InterPro"/>
</dbReference>
<dbReference type="InterPro" id="IPR012340">
    <property type="entry name" value="NA-bd_OB-fold"/>
</dbReference>
<evidence type="ECO:0000256" key="2">
    <source>
        <dbReference type="ARBA" id="ARBA00022980"/>
    </source>
</evidence>
<dbReference type="Pfam" id="PF00366">
    <property type="entry name" value="Ribosomal_S17"/>
    <property type="match status" value="1"/>
</dbReference>
<gene>
    <name evidence="5" type="ORF">CEUR00632_LOCUS18089</name>
</gene>
<dbReference type="CDD" id="cd00364">
    <property type="entry name" value="Ribosomal_uS17"/>
    <property type="match status" value="1"/>
</dbReference>
<keyword evidence="3" id="KW-0687">Ribonucleoprotein</keyword>
<dbReference type="GO" id="GO:0003735">
    <property type="term" value="F:structural constituent of ribosome"/>
    <property type="evidence" value="ECO:0007669"/>
    <property type="project" value="InterPro"/>
</dbReference>
<name>A0A7R9VU41_9CHLO</name>
<feature type="region of interest" description="Disordered" evidence="4">
    <location>
        <begin position="167"/>
        <end position="187"/>
    </location>
</feature>
<dbReference type="GO" id="GO:0005739">
    <property type="term" value="C:mitochondrion"/>
    <property type="evidence" value="ECO:0007669"/>
    <property type="project" value="TreeGrafter"/>
</dbReference>
<dbReference type="GO" id="GO:0005840">
    <property type="term" value="C:ribosome"/>
    <property type="evidence" value="ECO:0007669"/>
    <property type="project" value="UniProtKB-KW"/>
</dbReference>
<evidence type="ECO:0000256" key="3">
    <source>
        <dbReference type="ARBA" id="ARBA00023274"/>
    </source>
</evidence>
<reference evidence="5" key="1">
    <citation type="submission" date="2021-01" db="EMBL/GenBank/DDBJ databases">
        <authorList>
            <person name="Corre E."/>
            <person name="Pelletier E."/>
            <person name="Niang G."/>
            <person name="Scheremetjew M."/>
            <person name="Finn R."/>
            <person name="Kale V."/>
            <person name="Holt S."/>
            <person name="Cochrane G."/>
            <person name="Meng A."/>
            <person name="Brown T."/>
            <person name="Cohen L."/>
        </authorList>
    </citation>
    <scope>NUCLEOTIDE SEQUENCE</scope>
    <source>
        <strain evidence="5">CCMP219</strain>
    </source>
</reference>
<proteinExistence type="inferred from homology"/>
<sequence>MFTASGRPYFPWAETCARRLDNLSDWRNCHTHTPFSCIKSLYATLQVVSNRMQKTVVVAVHYVIWVPKYKVYQRRVSRHKVHDADQTCVVGDIVRIQATRKLSKEKAYTLSAVLRRADVFSPERAAALAAARDAAPAATAVAAAHARMDEAAQRLAKLREMYAKELGPGVSPSGLEPPVHADRPVGS</sequence>
<evidence type="ECO:0000313" key="5">
    <source>
        <dbReference type="EMBL" id="CAD8305451.1"/>
    </source>
</evidence>
<protein>
    <recommendedName>
        <fullName evidence="6">30S ribosomal protein S17, chloroplastic</fullName>
    </recommendedName>
</protein>
<evidence type="ECO:0000256" key="1">
    <source>
        <dbReference type="ARBA" id="ARBA00010254"/>
    </source>
</evidence>
<dbReference type="SUPFAM" id="SSF50249">
    <property type="entry name" value="Nucleic acid-binding proteins"/>
    <property type="match status" value="1"/>
</dbReference>
<evidence type="ECO:0008006" key="6">
    <source>
        <dbReference type="Google" id="ProtNLM"/>
    </source>
</evidence>
<dbReference type="InterPro" id="IPR000266">
    <property type="entry name" value="Ribosomal_uS17"/>
</dbReference>
<dbReference type="Gene3D" id="2.40.50.140">
    <property type="entry name" value="Nucleic acid-binding proteins"/>
    <property type="match status" value="1"/>
</dbReference>
<dbReference type="PANTHER" id="PTHR10744">
    <property type="entry name" value="40S RIBOSOMAL PROTEIN S11 FAMILY MEMBER"/>
    <property type="match status" value="1"/>
</dbReference>
<dbReference type="PANTHER" id="PTHR10744:SF1">
    <property type="entry name" value="SMALL RIBOSOMAL SUBUNIT PROTEIN US17M"/>
    <property type="match status" value="1"/>
</dbReference>
<dbReference type="EMBL" id="HBEC01038953">
    <property type="protein sequence ID" value="CAD8305451.1"/>
    <property type="molecule type" value="Transcribed_RNA"/>
</dbReference>
<dbReference type="GO" id="GO:1990904">
    <property type="term" value="C:ribonucleoprotein complex"/>
    <property type="evidence" value="ECO:0007669"/>
    <property type="project" value="UniProtKB-KW"/>
</dbReference>
<keyword evidence="2" id="KW-0689">Ribosomal protein</keyword>
<comment type="similarity">
    <text evidence="1">Belongs to the universal ribosomal protein uS17 family.</text>
</comment>
<accession>A0A7R9VU41</accession>
<dbReference type="AlphaFoldDB" id="A0A7R9VU41"/>